<gene>
    <name evidence="1" type="ORF">MCOR_15498</name>
</gene>
<protein>
    <submittedName>
        <fullName evidence="1">Uncharacterized protein</fullName>
    </submittedName>
</protein>
<sequence>MSLNSDKYSKIDNYRNILLVSPSYNKSCIDCSKPGGYSSQWTLHALSNVTEELCLGTGTKDIAPINWKNNSCESMNNILKLSTNWKAVKLPDLIDKLQKLFNYNIEIYAEHYMARGIMRWLLGLKTSSNRSALALHKDEKHKLHIFESKALAHAGNRNDTSNMMADGKYGNNIS</sequence>
<proteinExistence type="predicted"/>
<dbReference type="EMBL" id="CACVKT020002709">
    <property type="protein sequence ID" value="CAC5379429.1"/>
    <property type="molecule type" value="Genomic_DNA"/>
</dbReference>
<keyword evidence="2" id="KW-1185">Reference proteome</keyword>
<organism evidence="1 2">
    <name type="scientific">Mytilus coruscus</name>
    <name type="common">Sea mussel</name>
    <dbReference type="NCBI Taxonomy" id="42192"/>
    <lineage>
        <taxon>Eukaryota</taxon>
        <taxon>Metazoa</taxon>
        <taxon>Spiralia</taxon>
        <taxon>Lophotrochozoa</taxon>
        <taxon>Mollusca</taxon>
        <taxon>Bivalvia</taxon>
        <taxon>Autobranchia</taxon>
        <taxon>Pteriomorphia</taxon>
        <taxon>Mytilida</taxon>
        <taxon>Mytiloidea</taxon>
        <taxon>Mytilidae</taxon>
        <taxon>Mytilinae</taxon>
        <taxon>Mytilus</taxon>
    </lineage>
</organism>
<evidence type="ECO:0000313" key="2">
    <source>
        <dbReference type="Proteomes" id="UP000507470"/>
    </source>
</evidence>
<name>A0A6J8B9Z0_MYTCO</name>
<accession>A0A6J8B9Z0</accession>
<dbReference type="AlphaFoldDB" id="A0A6J8B9Z0"/>
<evidence type="ECO:0000313" key="1">
    <source>
        <dbReference type="EMBL" id="CAC5379429.1"/>
    </source>
</evidence>
<reference evidence="1 2" key="1">
    <citation type="submission" date="2020-06" db="EMBL/GenBank/DDBJ databases">
        <authorList>
            <person name="Li R."/>
            <person name="Bekaert M."/>
        </authorList>
    </citation>
    <scope>NUCLEOTIDE SEQUENCE [LARGE SCALE GENOMIC DNA]</scope>
    <source>
        <strain evidence="2">wild</strain>
    </source>
</reference>
<dbReference type="Proteomes" id="UP000507470">
    <property type="component" value="Unassembled WGS sequence"/>
</dbReference>